<comment type="similarity">
    <text evidence="2">Belongs to the amino acid-polyamine-organocation (APC) superfamily. Basic amino acid/polyamine antiporter (APA) (TC 2.A.3.2) family.</text>
</comment>
<proteinExistence type="inferred from homology"/>
<dbReference type="Gene3D" id="1.20.1740.10">
    <property type="entry name" value="Amino acid/polyamine transporter I"/>
    <property type="match status" value="1"/>
</dbReference>
<dbReference type="Pfam" id="PF13520">
    <property type="entry name" value="AA_permease_2"/>
    <property type="match status" value="1"/>
</dbReference>
<feature type="transmembrane region" description="Helical" evidence="9">
    <location>
        <begin position="21"/>
        <end position="45"/>
    </location>
</feature>
<evidence type="ECO:0000256" key="7">
    <source>
        <dbReference type="ARBA" id="ARBA00023136"/>
    </source>
</evidence>
<feature type="transmembrane region" description="Helical" evidence="9">
    <location>
        <begin position="343"/>
        <end position="365"/>
    </location>
</feature>
<dbReference type="GO" id="GO:0005886">
    <property type="term" value="C:plasma membrane"/>
    <property type="evidence" value="ECO:0007669"/>
    <property type="project" value="UniProtKB-SubCell"/>
</dbReference>
<feature type="transmembrane region" description="Helical" evidence="9">
    <location>
        <begin position="157"/>
        <end position="179"/>
    </location>
</feature>
<evidence type="ECO:0000313" key="11">
    <source>
        <dbReference type="Proteomes" id="UP000430272"/>
    </source>
</evidence>
<feature type="transmembrane region" description="Helical" evidence="9">
    <location>
        <begin position="320"/>
        <end position="337"/>
    </location>
</feature>
<keyword evidence="7 9" id="KW-0472">Membrane</keyword>
<reference evidence="10 11" key="1">
    <citation type="submission" date="2019-12" db="EMBL/GenBank/DDBJ databases">
        <title>Genomic-based taxomic classification of the family Erythrobacteraceae.</title>
        <authorList>
            <person name="Xu L."/>
        </authorList>
    </citation>
    <scope>NUCLEOTIDE SEQUENCE [LARGE SCALE GENOMIC DNA]</scope>
    <source>
        <strain evidence="10 11">JCM 17468</strain>
    </source>
</reference>
<keyword evidence="4" id="KW-1003">Cell membrane</keyword>
<evidence type="ECO:0000256" key="9">
    <source>
        <dbReference type="SAM" id="Phobius"/>
    </source>
</evidence>
<feature type="transmembrane region" description="Helical" evidence="9">
    <location>
        <begin position="401"/>
        <end position="419"/>
    </location>
</feature>
<dbReference type="Proteomes" id="UP000430272">
    <property type="component" value="Unassembled WGS sequence"/>
</dbReference>
<dbReference type="PANTHER" id="PTHR42770:SF18">
    <property type="entry name" value="ARGININE_AGMATINE ANTIPORTER"/>
    <property type="match status" value="1"/>
</dbReference>
<feature type="transmembrane region" description="Helical" evidence="9">
    <location>
        <begin position="229"/>
        <end position="250"/>
    </location>
</feature>
<sequence length="431" mass="45036">MDLLSTSKDPAPPRTIGFWGTALFPINGMIGAGIFALPAVLAAGVGSFAPWLMLLGGIAFMPLALCYAWLAGKFENSGGPVLYGEAAFGRFVGFQSGWARYASAIVTAAANTSVMVAYMAALWPAMADPVIEMGAIATILAIITLVNLVGMSRAVGALGVMTVIKVVPLFALVVSALFAGNPAIGFALPEFSAVETVVLLTFYAFMGFEAVVEPAGEMREPRRDIPRAIVTMVAGVTALYMAVIWAYLAIGPTVANEENALAAAALDTMGQIGSLAIVIAAAFSIGANNFNSATTQPRILYGMAQRGMLPRWFMGVSKRYGTPANAILFTGGASIAFGMWEGFAVLAVAGTLIRLVTYTICAAALPMIEHREGRVNPLHAACALLAILVSLFVALQVDSQAVLVFFGLLVLGTVFYFVAGRQDAQTTLPVG</sequence>
<protein>
    <recommendedName>
        <fullName evidence="3">Arginine/agmatine antiporter</fullName>
    </recommendedName>
</protein>
<evidence type="ECO:0000256" key="6">
    <source>
        <dbReference type="ARBA" id="ARBA00022989"/>
    </source>
</evidence>
<organism evidence="10 11">
    <name type="scientific">Qipengyuania pelagi</name>
    <dbReference type="NCBI Taxonomy" id="994320"/>
    <lineage>
        <taxon>Bacteria</taxon>
        <taxon>Pseudomonadati</taxon>
        <taxon>Pseudomonadota</taxon>
        <taxon>Alphaproteobacteria</taxon>
        <taxon>Sphingomonadales</taxon>
        <taxon>Erythrobacteraceae</taxon>
        <taxon>Qipengyuania</taxon>
    </lineage>
</organism>
<evidence type="ECO:0000256" key="2">
    <source>
        <dbReference type="ARBA" id="ARBA00008220"/>
    </source>
</evidence>
<dbReference type="GO" id="GO:0022857">
    <property type="term" value="F:transmembrane transporter activity"/>
    <property type="evidence" value="ECO:0007669"/>
    <property type="project" value="InterPro"/>
</dbReference>
<dbReference type="InterPro" id="IPR050367">
    <property type="entry name" value="APC_superfamily"/>
</dbReference>
<evidence type="ECO:0000256" key="8">
    <source>
        <dbReference type="ARBA" id="ARBA00045636"/>
    </source>
</evidence>
<dbReference type="InterPro" id="IPR002293">
    <property type="entry name" value="AA/rel_permease1"/>
</dbReference>
<comment type="subcellular location">
    <subcellularLocation>
        <location evidence="1">Cell membrane</location>
        <topology evidence="1">Multi-pass membrane protein</topology>
    </subcellularLocation>
</comment>
<feature type="transmembrane region" description="Helical" evidence="9">
    <location>
        <begin position="377"/>
        <end position="395"/>
    </location>
</feature>
<comment type="function">
    <text evidence="8">Major component of the acid-resistance (AR) system allowing enteric pathogens to survive the acidic environment in the stomach. Exchanges extracellular arginine for its intracellular decarboxylation product agmatine (Agm) thereby expelling intracellular protons. Probably undergoes several conformational states in order to translocate the substrate across the membrane; keeps the substrate accessible to only 1 side of the membrane at a time by opening and closing 3 membrane-internal gates.</text>
</comment>
<accession>A0A844Y6P8</accession>
<feature type="transmembrane region" description="Helical" evidence="9">
    <location>
        <begin position="191"/>
        <end position="208"/>
    </location>
</feature>
<feature type="transmembrane region" description="Helical" evidence="9">
    <location>
        <begin position="270"/>
        <end position="290"/>
    </location>
</feature>
<dbReference type="PANTHER" id="PTHR42770">
    <property type="entry name" value="AMINO ACID TRANSPORTER-RELATED"/>
    <property type="match status" value="1"/>
</dbReference>
<feature type="transmembrane region" description="Helical" evidence="9">
    <location>
        <begin position="51"/>
        <end position="70"/>
    </location>
</feature>
<dbReference type="RefSeq" id="WP_160660680.1">
    <property type="nucleotide sequence ID" value="NZ_BAABDV010000001.1"/>
</dbReference>
<evidence type="ECO:0000256" key="4">
    <source>
        <dbReference type="ARBA" id="ARBA00022475"/>
    </source>
</evidence>
<dbReference type="OrthoDB" id="7065842at2"/>
<keyword evidence="6 9" id="KW-1133">Transmembrane helix</keyword>
<comment type="caution">
    <text evidence="10">The sequence shown here is derived from an EMBL/GenBank/DDBJ whole genome shotgun (WGS) entry which is preliminary data.</text>
</comment>
<dbReference type="AlphaFoldDB" id="A0A844Y6P8"/>
<gene>
    <name evidence="10" type="ORF">GRI47_07615</name>
</gene>
<evidence type="ECO:0000256" key="3">
    <source>
        <dbReference type="ARBA" id="ARBA00021069"/>
    </source>
</evidence>
<evidence type="ECO:0000313" key="10">
    <source>
        <dbReference type="EMBL" id="MXO53874.1"/>
    </source>
</evidence>
<evidence type="ECO:0000256" key="5">
    <source>
        <dbReference type="ARBA" id="ARBA00022692"/>
    </source>
</evidence>
<dbReference type="PIRSF" id="PIRSF006060">
    <property type="entry name" value="AA_transporter"/>
    <property type="match status" value="1"/>
</dbReference>
<keyword evidence="11" id="KW-1185">Reference proteome</keyword>
<feature type="transmembrane region" description="Helical" evidence="9">
    <location>
        <begin position="133"/>
        <end position="150"/>
    </location>
</feature>
<feature type="transmembrane region" description="Helical" evidence="9">
    <location>
        <begin position="98"/>
        <end position="121"/>
    </location>
</feature>
<evidence type="ECO:0000256" key="1">
    <source>
        <dbReference type="ARBA" id="ARBA00004651"/>
    </source>
</evidence>
<name>A0A844Y6P8_9SPHN</name>
<dbReference type="EMBL" id="WTYD01000001">
    <property type="protein sequence ID" value="MXO53874.1"/>
    <property type="molecule type" value="Genomic_DNA"/>
</dbReference>
<keyword evidence="5 9" id="KW-0812">Transmembrane</keyword>